<protein>
    <recommendedName>
        <fullName evidence="4">Outer membrane protein beta-barrel domain-containing protein</fullName>
    </recommendedName>
</protein>
<gene>
    <name evidence="2" type="ORF">KK062_29430</name>
</gene>
<feature type="signal peptide" evidence="1">
    <location>
        <begin position="1"/>
        <end position="17"/>
    </location>
</feature>
<name>A0AAP2E3I1_9BACT</name>
<dbReference type="Proteomes" id="UP001319080">
    <property type="component" value="Unassembled WGS sequence"/>
</dbReference>
<keyword evidence="1" id="KW-0732">Signal</keyword>
<dbReference type="RefSeq" id="WP_254087965.1">
    <property type="nucleotide sequence ID" value="NZ_JAHESE010000065.1"/>
</dbReference>
<feature type="chain" id="PRO_5042828870" description="Outer membrane protein beta-barrel domain-containing protein" evidence="1">
    <location>
        <begin position="18"/>
        <end position="268"/>
    </location>
</feature>
<proteinExistence type="predicted"/>
<reference evidence="2 3" key="1">
    <citation type="submission" date="2021-05" db="EMBL/GenBank/DDBJ databases">
        <title>A Polyphasic approach of four new species of the genus Ohtaekwangia: Ohtaekwangia histidinii sp. nov., Ohtaekwangia cretensis sp. nov., Ohtaekwangia indiensis sp. nov., Ohtaekwangia reichenbachii sp. nov. from diverse environment.</title>
        <authorList>
            <person name="Octaviana S."/>
        </authorList>
    </citation>
    <scope>NUCLEOTIDE SEQUENCE [LARGE SCALE GENOMIC DNA]</scope>
    <source>
        <strain evidence="2 3">PWU5</strain>
    </source>
</reference>
<organism evidence="2 3">
    <name type="scientific">Dawidia cretensis</name>
    <dbReference type="NCBI Taxonomy" id="2782350"/>
    <lineage>
        <taxon>Bacteria</taxon>
        <taxon>Pseudomonadati</taxon>
        <taxon>Bacteroidota</taxon>
        <taxon>Cytophagia</taxon>
        <taxon>Cytophagales</taxon>
        <taxon>Chryseotaleaceae</taxon>
        <taxon>Dawidia</taxon>
    </lineage>
</organism>
<keyword evidence="3" id="KW-1185">Reference proteome</keyword>
<dbReference type="EMBL" id="JAHESE010000065">
    <property type="protein sequence ID" value="MBT1712400.1"/>
    <property type="molecule type" value="Genomic_DNA"/>
</dbReference>
<evidence type="ECO:0008006" key="4">
    <source>
        <dbReference type="Google" id="ProtNLM"/>
    </source>
</evidence>
<evidence type="ECO:0000313" key="3">
    <source>
        <dbReference type="Proteomes" id="UP001319080"/>
    </source>
</evidence>
<evidence type="ECO:0000256" key="1">
    <source>
        <dbReference type="SAM" id="SignalP"/>
    </source>
</evidence>
<comment type="caution">
    <text evidence="2">The sequence shown here is derived from an EMBL/GenBank/DDBJ whole genome shotgun (WGS) entry which is preliminary data.</text>
</comment>
<evidence type="ECO:0000313" key="2">
    <source>
        <dbReference type="EMBL" id="MBT1712400.1"/>
    </source>
</evidence>
<sequence length="268" mass="29755">MKRILLFSIVILFFASAKTIAQEEGIIKKKKRIELDRGVHIGIGPSLTLGNNIGDYSSGYNLESGFRKRLNSIISLGASVSYIHFRYDPQKTTDDLGQAYVGYNQDGYWDGRIVKLNGGDLNLVSSSFDIKINFVPVHDDSKFSFYGLVKPFISMSSLSKITATIDYYKNNTVDRSPNHWDYVKTSPGEVESEAKFTGGIFVGPGMELNPAGNLSFFAEASFGYTFPITFISTEAYDSTLEDFEDEDFPLATNGFPSMNVSVGISYNF</sequence>
<dbReference type="AlphaFoldDB" id="A0AAP2E3I1"/>
<accession>A0AAP2E3I1</accession>